<gene>
    <name evidence="2" type="ORF">QWZ03_16835</name>
</gene>
<evidence type="ECO:0000259" key="1">
    <source>
        <dbReference type="PROSITE" id="PS51352"/>
    </source>
</evidence>
<feature type="domain" description="Thioredoxin" evidence="1">
    <location>
        <begin position="25"/>
        <end position="165"/>
    </location>
</feature>
<dbReference type="InterPro" id="IPR050553">
    <property type="entry name" value="Thioredoxin_ResA/DsbE_sf"/>
</dbReference>
<accession>A0ABT8B860</accession>
<reference evidence="2" key="2">
    <citation type="submission" date="2023-06" db="EMBL/GenBank/DDBJ databases">
        <authorList>
            <person name="Lucena T."/>
            <person name="Sun Q."/>
        </authorList>
    </citation>
    <scope>NUCLEOTIDE SEQUENCE</scope>
    <source>
        <strain evidence="2">CECT 7703</strain>
    </source>
</reference>
<dbReference type="PANTHER" id="PTHR42852:SF18">
    <property type="entry name" value="CHROMOSOME UNDETERMINED SCAFFOLD_47, WHOLE GENOME SHOTGUN SEQUENCE"/>
    <property type="match status" value="1"/>
</dbReference>
<comment type="caution">
    <text evidence="2">The sequence shown here is derived from an EMBL/GenBank/DDBJ whole genome shotgun (WGS) entry which is preliminary data.</text>
</comment>
<dbReference type="SUPFAM" id="SSF52833">
    <property type="entry name" value="Thioredoxin-like"/>
    <property type="match status" value="1"/>
</dbReference>
<dbReference type="EMBL" id="JAUFPU010000018">
    <property type="protein sequence ID" value="MDN3578437.1"/>
    <property type="molecule type" value="Genomic_DNA"/>
</dbReference>
<name>A0ABT8B860_9NEIS</name>
<dbReference type="PROSITE" id="PS51352">
    <property type="entry name" value="THIOREDOXIN_2"/>
    <property type="match status" value="1"/>
</dbReference>
<dbReference type="InterPro" id="IPR036249">
    <property type="entry name" value="Thioredoxin-like_sf"/>
</dbReference>
<sequence length="167" mass="18384">MKPLVKLGLGLAIAGAIATFFFADNLGRSAAPAVQYTSLKGEQLTQASLKGKVVLVNFWYPSCVGCVSETPKLVATHHKFKGRDFATVGVTMNIDPPQVINAFAERFQIPYFIALDIDGSIAQRFGDVRLAPTSFLIDKQGRIVRRYLGEPDFEQLHALIEEKLKES</sequence>
<dbReference type="Pfam" id="PF08534">
    <property type="entry name" value="Redoxin"/>
    <property type="match status" value="1"/>
</dbReference>
<proteinExistence type="predicted"/>
<dbReference type="InterPro" id="IPR013766">
    <property type="entry name" value="Thioredoxin_domain"/>
</dbReference>
<dbReference type="Proteomes" id="UP001180081">
    <property type="component" value="Unassembled WGS sequence"/>
</dbReference>
<dbReference type="InterPro" id="IPR013740">
    <property type="entry name" value="Redoxin"/>
</dbReference>
<dbReference type="PANTHER" id="PTHR42852">
    <property type="entry name" value="THIOL:DISULFIDE INTERCHANGE PROTEIN DSBE"/>
    <property type="match status" value="1"/>
</dbReference>
<evidence type="ECO:0000313" key="3">
    <source>
        <dbReference type="Proteomes" id="UP001180081"/>
    </source>
</evidence>
<dbReference type="CDD" id="cd02966">
    <property type="entry name" value="TlpA_like_family"/>
    <property type="match status" value="1"/>
</dbReference>
<dbReference type="RefSeq" id="WP_290333775.1">
    <property type="nucleotide sequence ID" value="NZ_JAUFPU010000018.1"/>
</dbReference>
<dbReference type="Gene3D" id="3.40.30.10">
    <property type="entry name" value="Glutaredoxin"/>
    <property type="match status" value="1"/>
</dbReference>
<reference evidence="2" key="1">
    <citation type="journal article" date="2014" name="Int. J. Syst. Evol. Microbiol.">
        <title>Complete genome of a new Firmicutes species belonging to the dominant human colonic microbiota ('Ruminococcus bicirculans') reveals two chromosomes and a selective capacity to utilize plant glucans.</title>
        <authorList>
            <consortium name="NISC Comparative Sequencing Program"/>
            <person name="Wegmann U."/>
            <person name="Louis P."/>
            <person name="Goesmann A."/>
            <person name="Henrissat B."/>
            <person name="Duncan S.H."/>
            <person name="Flint H.J."/>
        </authorList>
    </citation>
    <scope>NUCLEOTIDE SEQUENCE</scope>
    <source>
        <strain evidence="2">CECT 7703</strain>
    </source>
</reference>
<keyword evidence="3" id="KW-1185">Reference proteome</keyword>
<organism evidence="2 3">
    <name type="scientific">Chitinimonas viridis</name>
    <dbReference type="NCBI Taxonomy" id="664880"/>
    <lineage>
        <taxon>Bacteria</taxon>
        <taxon>Pseudomonadati</taxon>
        <taxon>Pseudomonadota</taxon>
        <taxon>Betaproteobacteria</taxon>
        <taxon>Neisseriales</taxon>
        <taxon>Chitinibacteraceae</taxon>
        <taxon>Chitinimonas</taxon>
    </lineage>
</organism>
<protein>
    <submittedName>
        <fullName evidence="2">TlpA disulfide reductase family protein</fullName>
    </submittedName>
</protein>
<evidence type="ECO:0000313" key="2">
    <source>
        <dbReference type="EMBL" id="MDN3578437.1"/>
    </source>
</evidence>